<dbReference type="InterPro" id="IPR007742">
    <property type="entry name" value="NosD_dom"/>
</dbReference>
<dbReference type="Pfam" id="PF05048">
    <property type="entry name" value="NosD"/>
    <property type="match status" value="1"/>
</dbReference>
<dbReference type="Gene3D" id="2.160.20.10">
    <property type="entry name" value="Single-stranded right-handed beta-helix, Pectin lyase-like"/>
    <property type="match status" value="1"/>
</dbReference>
<dbReference type="InterPro" id="IPR011050">
    <property type="entry name" value="Pectin_lyase_fold/virulence"/>
</dbReference>
<evidence type="ECO:0000256" key="1">
    <source>
        <dbReference type="ARBA" id="ARBA00004906"/>
    </source>
</evidence>
<comment type="caution">
    <text evidence="6">The sequence shown here is derived from an EMBL/GenBank/DDBJ whole genome shotgun (WGS) entry which is preliminary data.</text>
</comment>
<evidence type="ECO:0000313" key="6">
    <source>
        <dbReference type="EMBL" id="TQM10235.1"/>
    </source>
</evidence>
<dbReference type="PANTHER" id="PTHR22990:SF15">
    <property type="entry name" value="F-BOX ONLY PROTEIN 10"/>
    <property type="match status" value="1"/>
</dbReference>
<feature type="domain" description="Periplasmic copper-binding protein NosD beta helix" evidence="5">
    <location>
        <begin position="238"/>
        <end position="392"/>
    </location>
</feature>
<dbReference type="Proteomes" id="UP000315677">
    <property type="component" value="Unassembled WGS sequence"/>
</dbReference>
<dbReference type="InterPro" id="IPR006626">
    <property type="entry name" value="PbH1"/>
</dbReference>
<feature type="region of interest" description="Disordered" evidence="4">
    <location>
        <begin position="67"/>
        <end position="92"/>
    </location>
</feature>
<dbReference type="PANTHER" id="PTHR22990">
    <property type="entry name" value="F-BOX ONLY PROTEIN"/>
    <property type="match status" value="1"/>
</dbReference>
<keyword evidence="2" id="KW-0677">Repeat</keyword>
<evidence type="ECO:0000256" key="2">
    <source>
        <dbReference type="ARBA" id="ARBA00022737"/>
    </source>
</evidence>
<dbReference type="EMBL" id="VFPA01000003">
    <property type="protein sequence ID" value="TQM10235.1"/>
    <property type="molecule type" value="Genomic_DNA"/>
</dbReference>
<gene>
    <name evidence="6" type="ORF">FB558_6020</name>
</gene>
<dbReference type="AlphaFoldDB" id="A0A543DLV0"/>
<dbReference type="NCBIfam" id="TIGR03804">
    <property type="entry name" value="para_beta_helix"/>
    <property type="match status" value="3"/>
</dbReference>
<dbReference type="SMART" id="SM00710">
    <property type="entry name" value="PbH1"/>
    <property type="match status" value="9"/>
</dbReference>
<evidence type="ECO:0000259" key="5">
    <source>
        <dbReference type="Pfam" id="PF05048"/>
    </source>
</evidence>
<keyword evidence="7" id="KW-1185">Reference proteome</keyword>
<accession>A0A543DLV0</accession>
<keyword evidence="3" id="KW-0833">Ubl conjugation pathway</keyword>
<sequence>MTTPTPRTPARTPAPAHKPARAALLVATLGVLGAALSLGVSACAAPPPQPLTRQQVAAPIVTDPANPCSAQAAAAPAEPAAPQAAPAAPPEARFDPAANSIVLSAGTGVTLPALAQAVGNPDLLREVAPGEWLLGADLAVLPGSSLQITSATARWLKLTSTAGRFASVKAFGGGIEIAGTCVTSWDPATGTVDTNVDDGRGYLLARDGATMTIDRSELRYLGNGDVESYGLSWRTEGTTGKITNSVVSHNYYGLYSYEVGGLVVADNEFHDNILYGVDPHTGSHDMTIERNVVHDNGKHGIILAEDCVDSVIRDNVVYRNNHHGIVLYLNSDRNTIEGNDTFANAAQGININESNDNTIRGNRVYDNVESGIGITQTSQNNLVENNQARGNQKDGIRVVSEASRTTLRANTLGENGRYGVYVDVDGDVDIAGNTIFANRSGIMLKGSVAVPDGDNRIFNNAEDAIVDD</sequence>
<dbReference type="InterPro" id="IPR012334">
    <property type="entry name" value="Pectin_lyas_fold"/>
</dbReference>
<dbReference type="RefSeq" id="WP_142058908.1">
    <property type="nucleotide sequence ID" value="NZ_VFPA01000003.1"/>
</dbReference>
<organism evidence="6 7">
    <name type="scientific">Pseudonocardia kunmingensis</name>
    <dbReference type="NCBI Taxonomy" id="630975"/>
    <lineage>
        <taxon>Bacteria</taxon>
        <taxon>Bacillati</taxon>
        <taxon>Actinomycetota</taxon>
        <taxon>Actinomycetes</taxon>
        <taxon>Pseudonocardiales</taxon>
        <taxon>Pseudonocardiaceae</taxon>
        <taxon>Pseudonocardia</taxon>
    </lineage>
</organism>
<dbReference type="InterPro" id="IPR051550">
    <property type="entry name" value="SCF-Subunits/Alg-Epimerases"/>
</dbReference>
<name>A0A543DLV0_9PSEU</name>
<dbReference type="OrthoDB" id="3205464at2"/>
<protein>
    <submittedName>
        <fullName evidence="6">Parallel beta-helix repeat protein</fullName>
    </submittedName>
</protein>
<reference evidence="6 7" key="1">
    <citation type="submission" date="2019-06" db="EMBL/GenBank/DDBJ databases">
        <title>Sequencing the genomes of 1000 actinobacteria strains.</title>
        <authorList>
            <person name="Klenk H.-P."/>
        </authorList>
    </citation>
    <scope>NUCLEOTIDE SEQUENCE [LARGE SCALE GENOMIC DNA]</scope>
    <source>
        <strain evidence="6 7">DSM 45301</strain>
    </source>
</reference>
<comment type="pathway">
    <text evidence="1">Protein modification; protein ubiquitination.</text>
</comment>
<feature type="compositionally biased region" description="Low complexity" evidence="4">
    <location>
        <begin position="67"/>
        <end position="86"/>
    </location>
</feature>
<proteinExistence type="predicted"/>
<dbReference type="SUPFAM" id="SSF51126">
    <property type="entry name" value="Pectin lyase-like"/>
    <property type="match status" value="2"/>
</dbReference>
<dbReference type="InterPro" id="IPR022441">
    <property type="entry name" value="Para_beta_helix_rpt-2"/>
</dbReference>
<evidence type="ECO:0000256" key="4">
    <source>
        <dbReference type="SAM" id="MobiDB-lite"/>
    </source>
</evidence>
<evidence type="ECO:0000313" key="7">
    <source>
        <dbReference type="Proteomes" id="UP000315677"/>
    </source>
</evidence>
<evidence type="ECO:0000256" key="3">
    <source>
        <dbReference type="ARBA" id="ARBA00022786"/>
    </source>
</evidence>